<dbReference type="VEuPathDB" id="ToxoDB:TGBR9_382670"/>
<protein>
    <submittedName>
        <fullName evidence="2">Putative transmembrane protein</fullName>
    </submittedName>
</protein>
<reference evidence="2 3" key="1">
    <citation type="journal article" date="2016" name="Nat. Commun.">
        <title>Local admixture of amplified and diversified secreted pathogenesis determinants shapes mosaic Toxoplasma gondii genomes.</title>
        <authorList>
            <person name="Lorenzi H."/>
            <person name="Khan A."/>
            <person name="Behnke M.S."/>
            <person name="Namasivayam S."/>
            <person name="Swapna L.S."/>
            <person name="Hadjithomas M."/>
            <person name="Karamycheva S."/>
            <person name="Pinney D."/>
            <person name="Brunk B.P."/>
            <person name="Ajioka J.W."/>
            <person name="Ajzenberg D."/>
            <person name="Boothroyd J.C."/>
            <person name="Boyle J.P."/>
            <person name="Darde M.L."/>
            <person name="Diaz-Miranda M.A."/>
            <person name="Dubey J.P."/>
            <person name="Fritz H.M."/>
            <person name="Gennari S.M."/>
            <person name="Gregory B.D."/>
            <person name="Kim K."/>
            <person name="Saeij J.P."/>
            <person name="Su C."/>
            <person name="White M.W."/>
            <person name="Zhu X.Q."/>
            <person name="Howe D.K."/>
            <person name="Rosenthal B.M."/>
            <person name="Grigg M.E."/>
            <person name="Parkinson J."/>
            <person name="Liu L."/>
            <person name="Kissinger J.C."/>
            <person name="Roos D.S."/>
            <person name="Sibley L.D."/>
        </authorList>
    </citation>
    <scope>NUCLEOTIDE SEQUENCE [LARGE SCALE GENOMIC DNA]</scope>
    <source>
        <strain evidence="2 3">TgCATBr9</strain>
    </source>
</reference>
<dbReference type="AlphaFoldDB" id="A0A2T6IRM7"/>
<feature type="transmembrane region" description="Helical" evidence="1">
    <location>
        <begin position="20"/>
        <end position="37"/>
    </location>
</feature>
<gene>
    <name evidence="2" type="ORF">TGBR9_382670</name>
</gene>
<keyword evidence="1 2" id="KW-0812">Transmembrane</keyword>
<evidence type="ECO:0000256" key="1">
    <source>
        <dbReference type="SAM" id="Phobius"/>
    </source>
</evidence>
<dbReference type="EMBL" id="AFHV02001854">
    <property type="protein sequence ID" value="PUA87994.1"/>
    <property type="molecule type" value="Genomic_DNA"/>
</dbReference>
<accession>A0A2T6IRM7</accession>
<comment type="caution">
    <text evidence="2">The sequence shown here is derived from an EMBL/GenBank/DDBJ whole genome shotgun (WGS) entry which is preliminary data.</text>
</comment>
<sequence length="117" mass="13764">MSPLLRRPRATLQKRRLSPFFTVILRVLPPLLCFFLLSWLSPLPLTFLPSFHSPFPLLPLLPRQNRKRPLRIDGRRRDLASFLFACSRLVCGKAERARRRLSLQNCHEHLEESLPRV</sequence>
<evidence type="ECO:0000313" key="3">
    <source>
        <dbReference type="Proteomes" id="UP000244488"/>
    </source>
</evidence>
<dbReference type="Proteomes" id="UP000244488">
    <property type="component" value="Unassembled WGS sequence"/>
</dbReference>
<evidence type="ECO:0000313" key="2">
    <source>
        <dbReference type="EMBL" id="PUA87994.1"/>
    </source>
</evidence>
<keyword evidence="1" id="KW-1133">Transmembrane helix</keyword>
<proteinExistence type="predicted"/>
<keyword evidence="1" id="KW-0472">Membrane</keyword>
<organism evidence="2 3">
    <name type="scientific">Toxoplasma gondii TgCATBr9</name>
    <dbReference type="NCBI Taxonomy" id="943120"/>
    <lineage>
        <taxon>Eukaryota</taxon>
        <taxon>Sar</taxon>
        <taxon>Alveolata</taxon>
        <taxon>Apicomplexa</taxon>
        <taxon>Conoidasida</taxon>
        <taxon>Coccidia</taxon>
        <taxon>Eucoccidiorida</taxon>
        <taxon>Eimeriorina</taxon>
        <taxon>Sarcocystidae</taxon>
        <taxon>Toxoplasma</taxon>
    </lineage>
</organism>
<name>A0A2T6IRM7_TOXGO</name>